<evidence type="ECO:0000256" key="7">
    <source>
        <dbReference type="ARBA" id="ARBA00022837"/>
    </source>
</evidence>
<dbReference type="GO" id="GO:0014808">
    <property type="term" value="P:release of sequestered calcium ion into cytosol by sarcoplasmic reticulum"/>
    <property type="evidence" value="ECO:0007669"/>
    <property type="project" value="TreeGrafter"/>
</dbReference>
<dbReference type="InterPro" id="IPR013333">
    <property type="entry name" value="Ryan_recept"/>
</dbReference>
<dbReference type="GO" id="GO:0006874">
    <property type="term" value="P:intracellular calcium ion homeostasis"/>
    <property type="evidence" value="ECO:0007669"/>
    <property type="project" value="InterPro"/>
</dbReference>
<dbReference type="InterPro" id="IPR035762">
    <property type="entry name" value="SPRY3_RyR"/>
</dbReference>
<evidence type="ECO:0000313" key="20">
    <source>
        <dbReference type="Ensembl" id="ENSKMAP00000029956.1"/>
    </source>
</evidence>
<reference evidence="20" key="1">
    <citation type="submission" date="2025-08" db="UniProtKB">
        <authorList>
            <consortium name="Ensembl"/>
        </authorList>
    </citation>
    <scope>IDENTIFICATION</scope>
</reference>
<dbReference type="InterPro" id="IPR013320">
    <property type="entry name" value="ConA-like_dom_sf"/>
</dbReference>
<feature type="domain" description="MIR" evidence="19">
    <location>
        <begin position="272"/>
        <end position="329"/>
    </location>
</feature>
<evidence type="ECO:0000256" key="1">
    <source>
        <dbReference type="ARBA" id="ARBA00004326"/>
    </source>
</evidence>
<feature type="transmembrane region" description="Helical" evidence="17">
    <location>
        <begin position="4253"/>
        <end position="4276"/>
    </location>
</feature>
<evidence type="ECO:0000313" key="21">
    <source>
        <dbReference type="Proteomes" id="UP000264800"/>
    </source>
</evidence>
<feature type="compositionally biased region" description="Gly residues" evidence="16">
    <location>
        <begin position="4507"/>
        <end position="4517"/>
    </location>
</feature>
<dbReference type="InterPro" id="IPR035761">
    <property type="entry name" value="SPRY1_RyR"/>
</dbReference>
<feature type="transmembrane region" description="Helical" evidence="17">
    <location>
        <begin position="4742"/>
        <end position="4760"/>
    </location>
</feature>
<feature type="compositionally biased region" description="Acidic residues" evidence="16">
    <location>
        <begin position="1852"/>
        <end position="1874"/>
    </location>
</feature>
<dbReference type="CDD" id="cd12879">
    <property type="entry name" value="SPRY3_RyR"/>
    <property type="match status" value="1"/>
</dbReference>
<dbReference type="Pfam" id="PF00622">
    <property type="entry name" value="SPRY"/>
    <property type="match status" value="3"/>
</dbReference>
<keyword evidence="7" id="KW-0106">Calcium</keyword>
<feature type="region of interest" description="Disordered" evidence="16">
    <location>
        <begin position="2774"/>
        <end position="2799"/>
    </location>
</feature>
<dbReference type="Gene3D" id="6.20.350.10">
    <property type="match status" value="1"/>
</dbReference>
<feature type="compositionally biased region" description="Basic and acidic residues" evidence="16">
    <location>
        <begin position="1875"/>
        <end position="1887"/>
    </location>
</feature>
<organism evidence="20 21">
    <name type="scientific">Kryptolebias marmoratus</name>
    <name type="common">Mangrove killifish</name>
    <name type="synonym">Rivulus marmoratus</name>
    <dbReference type="NCBI Taxonomy" id="37003"/>
    <lineage>
        <taxon>Eukaryota</taxon>
        <taxon>Metazoa</taxon>
        <taxon>Chordata</taxon>
        <taxon>Craniata</taxon>
        <taxon>Vertebrata</taxon>
        <taxon>Euteleostomi</taxon>
        <taxon>Actinopterygii</taxon>
        <taxon>Neopterygii</taxon>
        <taxon>Teleostei</taxon>
        <taxon>Neoteleostei</taxon>
        <taxon>Acanthomorphata</taxon>
        <taxon>Ovalentaria</taxon>
        <taxon>Atherinomorphae</taxon>
        <taxon>Cyprinodontiformes</taxon>
        <taxon>Rivulidae</taxon>
        <taxon>Kryptolebias</taxon>
    </lineage>
</organism>
<keyword evidence="2" id="KW-0813">Transport</keyword>
<dbReference type="InterPro" id="IPR003032">
    <property type="entry name" value="Ryanodine_rcpt"/>
</dbReference>
<feature type="region of interest" description="Disordered" evidence="16">
    <location>
        <begin position="4312"/>
        <end position="4388"/>
    </location>
</feature>
<evidence type="ECO:0000256" key="8">
    <source>
        <dbReference type="ARBA" id="ARBA00022860"/>
    </source>
</evidence>
<feature type="compositionally biased region" description="Acidic residues" evidence="16">
    <location>
        <begin position="4346"/>
        <end position="4356"/>
    </location>
</feature>
<dbReference type="GO" id="GO:0005219">
    <property type="term" value="F:ryanodine-sensitive calcium-release channel activity"/>
    <property type="evidence" value="ECO:0007669"/>
    <property type="project" value="InterPro"/>
</dbReference>
<dbReference type="Pfam" id="PF06459">
    <property type="entry name" value="RR_TM4-6"/>
    <property type="match status" value="1"/>
</dbReference>
<proteinExistence type="predicted"/>
<comment type="subcellular location">
    <subcellularLocation>
        <location evidence="1">Sarcoplasmic reticulum membrane</location>
        <topology evidence="1">Multi-pass membrane protein</topology>
    </subcellularLocation>
</comment>
<keyword evidence="12 17" id="KW-0472">Membrane</keyword>
<dbReference type="InterPro" id="IPR036300">
    <property type="entry name" value="MIR_dom_sf"/>
</dbReference>
<dbReference type="CDD" id="cd12878">
    <property type="entry name" value="SPRY2_RyR"/>
    <property type="match status" value="1"/>
</dbReference>
<dbReference type="InterPro" id="IPR048581">
    <property type="entry name" value="RYDR_Jsol"/>
</dbReference>
<evidence type="ECO:0000256" key="5">
    <source>
        <dbReference type="ARBA" id="ARBA00022692"/>
    </source>
</evidence>
<evidence type="ECO:0000259" key="18">
    <source>
        <dbReference type="PROSITE" id="PS50188"/>
    </source>
</evidence>
<evidence type="ECO:0000256" key="3">
    <source>
        <dbReference type="ARBA" id="ARBA00022568"/>
    </source>
</evidence>
<evidence type="ECO:0000256" key="14">
    <source>
        <dbReference type="ARBA" id="ARBA00023286"/>
    </source>
</evidence>
<sequence length="4938" mass="560932">MAEGADGEEEIQFLRTDDQVVLQCTASILKEQIKLCLSCEGFGNRLCFLETTSNAQNVPPDLAICCFILEQSLSVRALQEMLSNSSVDESSQGGGSRTLLYGHAILLKHTHSNMYLSCLTTSRSLTDKLAFDVGLQEDSTGEACWWTIHPASKQRSEGEKVRVGDDLILVSASSERYLHLSYASGDLMVDASFMQTLWTMTPVMSGCELAEGFLTGGYVLRLFHGHMDECLAIPGADQGDDQRRVGHYEGGAVCSHARSLWRLEPLRIAWSGGHIKWGQSFRIRHITTGRYLFLDEEKGLLLVDPEKANSKMSAFCFRISKEKIEVTQKRDVEGMGTPEIKYGESMCFVQHVSSGLWLTYAAVDAKSARLGPLKRKAILHKEGHMDDALTVARSQTEESQAARMIYSTTGLFNQFIKGLDALSGKNKSANPPSLPMDTVVLSLQDLIFYFRPPEEELEHEDKQFKLRSLKNRQNLFQEEGMITLVLNCIDRLNVYNTAAHFSEYAGEEAAESWKEIVNLLYELLASLIRGNRANCALFCDNLDWLVSKLDRLEASSGILEVLYCVLIESPEVLNIIQENHIKSIISLLDKHGRNHKVLDVLCSLCVCNGVAVRSNQNLITENLLPGRDLLLQTNIINYVTSMRPNIFLGTCEGSTQYKKWYFEVMVDHVEPFLTAQPYHLRVGWALTEGYSPYPGGGEGWGGNGVGDDLYSYGFDGLFLWSGRVPRHVASFSQHTLAAEDVVSCCLDLSVPSISFRINGHPVQGMFENFNLDGLFFPVVSFSAGVKLRFLLGGRHGDFKFLPPPGYAPCYEAVLPRDRLRIEFIKEYKHDFNDVRNLLGPTQSLSHTAFTPCPVDTIQIVLPPHLERIREKLAENSHELWAVTRIEQGWTYGSFRDDNKKLHPCLVDFQSLPEPEKNYNLAMSGETLKTLLALGCHVGMGDEKAEENLKRTKLPKTYMQPNGYKPAPLDLNHVKLTPNQNTLVERLAENGHNVWARDRVRQGWTYSIVQDIMNKRNPRLVPYNLLDEKTKKTNRDTVCAAVRTLIGYGYNIEPPDQESSGDGTGSSRENKIRVFRAEKSYAVTQGKWYFEFEAVTVGEMRVGWARPSVRADTELGADELAYVFNGFKAQRWHVGTEPFGRQWQSGDVVGCMIDLTEMNIMFTLNGEMLISDSGSEMAFKDIEIGEGFIPVCSLGLSQVGRINLGQNVSSLRYFTICGLQEGFEPFAINMKRDITMWFSKSLPQFNIVPTDHPHIEISRVDGTVDTPPCLKVTHKTFGSQNANTDLLFFRLSIPIEFHETFKLPAGTTLLTRALTVPEDELLEVDPNSDFEILKKSASRKEQEEEKKEPSVPKEASAAKNGENEKDASTEKSKKKGYTTAGIVTVPVIYSFLFKAKKAALITPPPVVPTLPRLVEDVVPDDRDDIDIILNTTTYYYSVRIFAGQEPGGVWVGWVTPDYHQYDLHYDLSKVRNVTVTVGDDKGNIHDSIKRSNCYMVWGGEFGGSQQTRVSQEDFVIGCLVDLDTGLMTFTANGKEINTRLCSAFQSEFFTQYFERKNTVPQCPPRLDVQMLTPVIWSRMPNNFLAPETGRISERLGWMVQCMEPLTMMALHIPEENRCIDILELSERMDLLKFHYHTLKLYGSVCALGNNRVAHALCSHVDESQLFYAIESTYLPGPMRSGFYDLLISMHLESAKRNRLGTNKEFIVPMTNETRSITLYTAKSHALPGVGLTTCLRPKLHFSSVGFVGTDPDIYTLSPVIPLQVLKTKALNMLIEAVQDGSQAMRDPVGGSVEFHFVPILKLISTLLIMGVFDDEDVTHILKMIEPTVFRTTKPEEAADEEKEPAKAAVVKEEEVDTAEEEEEEEFEDYGAEETEKEAKPDSEAKEEHLEQGLFQMKLPESVKLQMCTLLQYFCDCELRHRVETITAYSDKFVTQIQSNQRRRYNDLMMAFTMSAAETARKTREFRSPPQEQVNMLMNFKNCPDDEECPVPDDVRESLLAFHNTLLAHCGVHIEEEEHEEEVDNSLRGRLRRLLEKVKKFREKKVEVEPEPQEDKKPSTLQELISHTMIHWAQESFIQNPELVRMMFSLLHRQYDGLGELMRALPKAYTINEVSIQDTMDLLECLGQIRSLLIVQMGPEEERLIIQSIGNIMSNRVFYQHPNLMRALGMHETVMEVMVNVLGGGDSKEIRFPRVVTNCCRFLCYFCRISRQNQRSMFDHLSYLLQNSGIGLGMRGSTPLDVAAASCIDNNELALALQEQDLEMVVKYLAGCGLQSCPMLLAKGYPDIGWNPCGGEKYLDFLRFAVFVNGESVEENANVVVRLLIRRPECFGPALRGEGGNGLLAAIEEAIKISEDPARDGPSVKKDRRFPMFGGEEQHEENRVHLGNAIMSFYSALIDLLGRCAPEMHLIQAGKGEALRIRAILRSLVPIEDLVGVISLPVQIPCFGKDNSIIEPKMSASFVPDHKAPMVLFLDRVYGIDNQDFLLHVLEVGFLPDMRAAASLDTAAFSTTEMALALNRYLCSAVLPLITKCAPLFAGSDHRAIMIDSMLHTIYRLSRGRAFTKAQRDIIEECLMALCKFITDICIRLLYFHFRCWKYYCLPNGWANFGVASEEELHLTRKLFWGIFESLAHKKFDAEIFKISMPCLCAIAGAIPPDYVDASYSSKTEKKASVDAEGNFDPKPIDTTNTIIPERLDPFINRYAEYTHDKWAFEKIQNNWSYGEVLDENAKTHPMLRPYKTFSEKDKEIYRWPIKESIKAMLAWEWNIEKAREEEESEKKKAASRKISQTAQATYDPSHGYSPQPIDISHMALSRDLQSMAEQLAENYHNTWGRKKKLELQSKGGGTHPLLVPYDTLTAKEKARDREKAYELLKFLQLNGYAVTRGMKDMESEISSIEKRFAYGFLQKLLKWMEIAQEFIAHLEAVVSSGRVEKSPHEQEIKFFAKILMPLINQYFKNHCLYFLSTPAKVLGSGGHSSNKEKEMIASIFCKMSALVRHRVSLFGTDASAIVNCLHILARSLDARTVMKSGPEIVKAGLRSFFESAADDVEKMVENLKLGKWLAVSECFSSSNYISLKGVSQNINYTTIALLPVLTSLFDHIAQHLFGDDVILDDLQISCYRIMCSIYSVGTVKNPHVERQRPALGECLAHLAAAMPVAYLEPHLNEFNAFSVYTTKTPRERAILGLPNEVQELCPDIPALDVLLKDIGDLAESGARYTEMPHVIEITLPMLCNYLPRWWERGPENSPEMEGQLCTEVTSEHLNQLLGSIMKIVVNNLGIDEASWMKRLAVFSQPIVSRAKPEMLKSHFIPTMEKLKKRTSKVVAEEDHLRMEGKSEGDEEDGTIRDEFAVLCRDLYALYPLLIRYVDNNRARWLTCPDPDAEELFRMVGEVFIFWSKSHNFKREEQNFVVMNEINNMSFLTADSKSKMSKGGGSDTERTKKKKRGDRYSVQTSLIVAALKKMLPIGLNMCSPADQELINLAKIRYSLRDTDEEVREFLQNNLHLQGKVDNPSMRWQMALYKEMAGKAEDADAPMKVVKRVQEVSAVLYHLELTEHPFKSKKMVWHKLLSKQRRRAVVACFRMTPLYNIARHRASNMFLEGYKRNWIQTEGYSFEDRMIDDLSKAMEQEEAEEEEERETKPDPLHQLILHFSRTALTEKSKLDTDHLYMAYADIMAKSCHIGEEEEGGDENAVDEMSFEEKEMEKQRLLYQQSRLHNRGAAEMVLQMISACKGETGPMVSTTLKLGISILNGGNSEVQRKMLEYLKDKKDVGFFLSVQALMQTCCVLDLNAFERQNKAEGLGMVSEEGTNEKVMADDEFTCDLFRFLQLLCEGHNNDFQNYLRTQTGSTTSINVIICTVDYLLRLQESISDFYWYYSGKDIIDDPGKKNFSKAMTVAKQIFNSLTEYIQGPCTGNQQSLAHSRLWDAIVGFLHVFAHMMMKLAQDSSQIGLLKELLDLQKDMVVMLLSLLEGNIVNGTIARQMVDMLVESSSNVEMILKFFDMFLKLKDIVASDAFRDYVTDPRGLISKKDFQKAMDSQKQYSPSEIQFLLSCSEADENDMIHYEEFAGRFQEPAKDIGFNIAVLLTNLSEHVPHDTRLQNFLEQAESVLNYFRPFLGRIEIMGASRRIERIYFEISEVNRRQWEMPQVRESKRQFIFDVVNEGGESEKMEMFVNFCEDTIFEMNIASQISEQEEEEKGEEDDEGDEGDEETNGEEGQPESTSAFADFLHSMSSFLSIFTFRNLRRQYRRVRRMTFKEIIVALSTFFWTILMSILHFIYNVCKGFFVIIWQALFGGGLVEGAKNITVTEILASMPDPTQDDVHGDGPGETGAGEEQDTGGVTDTGETGSGEEEEEDTQENEGGRIPGMDAPVGLGDMGVEEPVEPPTPEGTPIIKRKMCLFVLLFFLLLFFSVETGEKSEKEPKGKEEQPPEPPRKCAAKKEKKQKREGGFQIWSELETQRNKFMNYLSRNFYNLRFLALFLAFALNFILLFYKVSDTPPEGEELEGSGLSEGSGLFEGSGGDDDDEEVLLYYYLEESTGYMQPTLAFLAILHTVISFICIIGYNCLKIPLVIFKREKELARKLEFDGLYITEQPEDDDIKGQWDRLVLNTPSFPNNYWDKFVKRKVLDKYGDIYGRERIAELLGVDLASLDVSQQHEKKQEEPDNSVFAWMTSIDIKYQIWKFGVVFTDGTFLYLCWYLVMSLLGHYNNFFFACHLLDIAMGVKTLRTILSSVTHNGKQLMMTVGLLAVVVYLYTVVAFNFFRKFYNKSEDEDEPDMKCDDMMTCYLFHMYVGVRAGGGIGDEIEDPAGDEYELYRVVFDITFFFFVIVILLAIIQGLIIDAFGELRDQQEQVKEDMETKCFICGIGSDYFDTTPHGFETHTFDEHNLANYMFFLMYLINKDETEHTGQESYVWKMYQERCWDFFPAGDCFRKQYEDQLS</sequence>
<feature type="compositionally biased region" description="Basic and acidic residues" evidence="16">
    <location>
        <begin position="1360"/>
        <end position="1370"/>
    </location>
</feature>
<evidence type="ECO:0000256" key="9">
    <source>
        <dbReference type="ARBA" id="ARBA00022951"/>
    </source>
</evidence>
<evidence type="ECO:0000256" key="12">
    <source>
        <dbReference type="ARBA" id="ARBA00023136"/>
    </source>
</evidence>
<dbReference type="PRINTS" id="PR00795">
    <property type="entry name" value="RYANODINER"/>
</dbReference>
<feature type="region of interest" description="Disordered" evidence="16">
    <location>
        <begin position="4414"/>
        <end position="4441"/>
    </location>
</feature>
<dbReference type="InterPro" id="IPR005821">
    <property type="entry name" value="Ion_trans_dom"/>
</dbReference>
<dbReference type="InterPro" id="IPR016093">
    <property type="entry name" value="MIR_motif"/>
</dbReference>
<keyword evidence="10 17" id="KW-1133">Transmembrane helix</keyword>
<dbReference type="PANTHER" id="PTHR46399">
    <property type="entry name" value="B30.2/SPRY DOMAIN-CONTAINING PROTEIN"/>
    <property type="match status" value="1"/>
</dbReference>
<dbReference type="InterPro" id="IPR009460">
    <property type="entry name" value="Ryanrecept_TM4-6"/>
</dbReference>
<keyword evidence="13" id="KW-0675">Receptor</keyword>
<feature type="region of interest" description="Disordered" evidence="16">
    <location>
        <begin position="1832"/>
        <end position="1887"/>
    </location>
</feature>
<feature type="compositionally biased region" description="Acidic residues" evidence="16">
    <location>
        <begin position="4189"/>
        <end position="4215"/>
    </location>
</feature>
<dbReference type="InterPro" id="IPR014821">
    <property type="entry name" value="Ins145_P3_rcpt"/>
</dbReference>
<dbReference type="InterPro" id="IPR003877">
    <property type="entry name" value="SPRY_dom"/>
</dbReference>
<keyword evidence="15" id="KW-0407">Ion channel</keyword>
<evidence type="ECO:0000256" key="2">
    <source>
        <dbReference type="ARBA" id="ARBA00022448"/>
    </source>
</evidence>
<dbReference type="Ensembl" id="ENSKMAT00000030326.1">
    <property type="protein sequence ID" value="ENSKMAP00000029956.1"/>
    <property type="gene ID" value="ENSKMAG00000020504.1"/>
</dbReference>
<feature type="region of interest" description="Disordered" evidence="16">
    <location>
        <begin position="4500"/>
        <end position="4520"/>
    </location>
</feature>
<dbReference type="SUPFAM" id="SSF49899">
    <property type="entry name" value="Concanavalin A-like lectins/glucanases"/>
    <property type="match status" value="2"/>
</dbReference>
<evidence type="ECO:0000256" key="15">
    <source>
        <dbReference type="ARBA" id="ARBA00023303"/>
    </source>
</evidence>
<feature type="domain" description="B30.2/SPRY" evidence="18">
    <location>
        <begin position="1355"/>
        <end position="1592"/>
    </location>
</feature>
<dbReference type="GO" id="GO:0033017">
    <property type="term" value="C:sarcoplasmic reticulum membrane"/>
    <property type="evidence" value="ECO:0007669"/>
    <property type="project" value="UniProtKB-SubCell"/>
</dbReference>
<dbReference type="FunFam" id="1.10.490.160:FF:000001">
    <property type="entry name" value="Ryanodine receptor 2 (Cardiac)"/>
    <property type="match status" value="1"/>
</dbReference>
<dbReference type="Pfam" id="PF02026">
    <property type="entry name" value="RyR"/>
    <property type="match status" value="4"/>
</dbReference>
<dbReference type="Pfam" id="PF02815">
    <property type="entry name" value="MIR"/>
    <property type="match status" value="1"/>
</dbReference>
<dbReference type="Gene3D" id="2.60.120.920">
    <property type="match status" value="3"/>
</dbReference>
<feature type="compositionally biased region" description="Basic and acidic residues" evidence="16">
    <location>
        <begin position="1842"/>
        <end position="1851"/>
    </location>
</feature>
<feature type="transmembrane region" description="Helical" evidence="17">
    <location>
        <begin position="4543"/>
        <end position="4564"/>
    </location>
</feature>
<feature type="transmembrane region" description="Helical" evidence="17">
    <location>
        <begin position="4470"/>
        <end position="4490"/>
    </location>
</feature>
<dbReference type="SMART" id="SM00472">
    <property type="entry name" value="MIR"/>
    <property type="match status" value="4"/>
</dbReference>
<dbReference type="GO" id="GO:0030018">
    <property type="term" value="C:Z disc"/>
    <property type="evidence" value="ECO:0007669"/>
    <property type="project" value="TreeGrafter"/>
</dbReference>
<feature type="domain" description="MIR" evidence="19">
    <location>
        <begin position="211"/>
        <end position="266"/>
    </location>
</feature>
<keyword evidence="11" id="KW-0406">Ion transport</keyword>
<feature type="compositionally biased region" description="Basic and acidic residues" evidence="16">
    <location>
        <begin position="4414"/>
        <end position="4432"/>
    </location>
</feature>
<dbReference type="InterPro" id="IPR000699">
    <property type="entry name" value="RIH_dom"/>
</dbReference>
<dbReference type="Pfam" id="PF00520">
    <property type="entry name" value="Ion_trans"/>
    <property type="match status" value="1"/>
</dbReference>
<feature type="domain" description="B30.2/SPRY" evidence="18">
    <location>
        <begin position="1012"/>
        <end position="1208"/>
    </location>
</feature>
<dbReference type="SMART" id="SM00449">
    <property type="entry name" value="SPRY"/>
    <property type="match status" value="3"/>
</dbReference>
<dbReference type="InterPro" id="IPR001870">
    <property type="entry name" value="B30.2/SPRY"/>
</dbReference>
<dbReference type="InterPro" id="IPR013662">
    <property type="entry name" value="RIH_assoc-dom"/>
</dbReference>
<dbReference type="Pfam" id="PF08709">
    <property type="entry name" value="Ins145_P3_rec"/>
    <property type="match status" value="1"/>
</dbReference>
<dbReference type="GO" id="GO:0042383">
    <property type="term" value="C:sarcolemma"/>
    <property type="evidence" value="ECO:0007669"/>
    <property type="project" value="TreeGrafter"/>
</dbReference>
<dbReference type="GeneTree" id="ENSGT00940000155288"/>
<dbReference type="FunFam" id="2.80.10.50:FF:000006">
    <property type="entry name" value="Ryanodine receptor 2 (Cardiac)"/>
    <property type="match status" value="1"/>
</dbReference>
<dbReference type="FunFam" id="2.60.120.920:FF:000002">
    <property type="entry name" value="ryanodine receptor isoform X2"/>
    <property type="match status" value="1"/>
</dbReference>
<dbReference type="Gene3D" id="1.10.287.70">
    <property type="match status" value="1"/>
</dbReference>
<evidence type="ECO:0000256" key="17">
    <source>
        <dbReference type="SAM" id="Phobius"/>
    </source>
</evidence>
<dbReference type="PANTHER" id="PTHR46399:SF6">
    <property type="entry name" value="RYANODINE RECEPTOR 1 ISOFORM X1"/>
    <property type="match status" value="1"/>
</dbReference>
<dbReference type="GO" id="GO:0005790">
    <property type="term" value="C:smooth endoplasmic reticulum"/>
    <property type="evidence" value="ECO:0007669"/>
    <property type="project" value="TreeGrafter"/>
</dbReference>
<evidence type="ECO:0000259" key="19">
    <source>
        <dbReference type="PROSITE" id="PS50919"/>
    </source>
</evidence>
<feature type="region of interest" description="Disordered" evidence="16">
    <location>
        <begin position="1335"/>
        <end position="1372"/>
    </location>
</feature>
<dbReference type="Proteomes" id="UP000264800">
    <property type="component" value="Unplaced"/>
</dbReference>
<dbReference type="InterPro" id="IPR015925">
    <property type="entry name" value="Ryanodine_IP3_receptor"/>
</dbReference>
<dbReference type="InterPro" id="IPR043136">
    <property type="entry name" value="B30.2/SPRY_sf"/>
</dbReference>
<name>A0A3Q3BKE0_KRYMA</name>
<evidence type="ECO:0000256" key="6">
    <source>
        <dbReference type="ARBA" id="ARBA00022737"/>
    </source>
</evidence>
<dbReference type="PROSITE" id="PS50919">
    <property type="entry name" value="MIR"/>
    <property type="match status" value="3"/>
</dbReference>
<dbReference type="SUPFAM" id="SSF100909">
    <property type="entry name" value="IP3 receptor type 1 binding core, domain 2"/>
    <property type="match status" value="2"/>
</dbReference>
<keyword evidence="21" id="KW-1185">Reference proteome</keyword>
<dbReference type="SUPFAM" id="SSF47473">
    <property type="entry name" value="EF-hand"/>
    <property type="match status" value="1"/>
</dbReference>
<reference evidence="20" key="2">
    <citation type="submission" date="2025-09" db="UniProtKB">
        <authorList>
            <consortium name="Ensembl"/>
        </authorList>
    </citation>
    <scope>IDENTIFICATION</scope>
</reference>
<dbReference type="Gene3D" id="1.10.490.160">
    <property type="match status" value="2"/>
</dbReference>
<dbReference type="CDD" id="cd12877">
    <property type="entry name" value="SPRY1_RyR"/>
    <property type="match status" value="1"/>
</dbReference>
<feature type="region of interest" description="Disordered" evidence="16">
    <location>
        <begin position="3422"/>
        <end position="3444"/>
    </location>
</feature>
<feature type="domain" description="B30.2/SPRY" evidence="18">
    <location>
        <begin position="597"/>
        <end position="796"/>
    </location>
</feature>
<feature type="domain" description="MIR" evidence="19">
    <location>
        <begin position="96"/>
        <end position="151"/>
    </location>
</feature>
<keyword evidence="9" id="KW-0703">Sarcoplasmic reticulum</keyword>
<dbReference type="FunFam" id="2.60.120.920:FF:000003">
    <property type="entry name" value="ryanodine receptor isoform X2"/>
    <property type="match status" value="1"/>
</dbReference>
<keyword evidence="14" id="KW-1071">Ligand-gated ion channel</keyword>
<feature type="transmembrane region" description="Helical" evidence="17">
    <location>
        <begin position="4678"/>
        <end position="4698"/>
    </location>
</feature>
<keyword evidence="5 17" id="KW-0812">Transmembrane</keyword>
<feature type="region of interest" description="Disordered" evidence="16">
    <location>
        <begin position="4187"/>
        <end position="4218"/>
    </location>
</feature>
<dbReference type="InterPro" id="IPR035910">
    <property type="entry name" value="RyR/IP3R_RIH_dom_sf"/>
</dbReference>
<evidence type="ECO:0000256" key="4">
    <source>
        <dbReference type="ARBA" id="ARBA00022673"/>
    </source>
</evidence>
<evidence type="ECO:0000256" key="11">
    <source>
        <dbReference type="ARBA" id="ARBA00023065"/>
    </source>
</evidence>
<dbReference type="InterPro" id="IPR035764">
    <property type="entry name" value="SPRY2_RyR"/>
</dbReference>
<dbReference type="PROSITE" id="PS50188">
    <property type="entry name" value="B302_SPRY"/>
    <property type="match status" value="3"/>
</dbReference>
<dbReference type="Gene3D" id="1.25.10.30">
    <property type="entry name" value="IP3 receptor type 1 binding core, RIH domain"/>
    <property type="match status" value="1"/>
</dbReference>
<protein>
    <submittedName>
        <fullName evidence="20">Ryanodine receptor 1a (skeletal)</fullName>
    </submittedName>
</protein>
<dbReference type="Pfam" id="PF21119">
    <property type="entry name" value="RYDR_Jsol"/>
    <property type="match status" value="1"/>
</dbReference>
<dbReference type="InterPro" id="IPR011992">
    <property type="entry name" value="EF-hand-dom_pair"/>
</dbReference>
<keyword evidence="3" id="KW-0109">Calcium transport</keyword>
<accession>A0A3Q3BKE0</accession>
<dbReference type="Pfam" id="PF08454">
    <property type="entry name" value="RIH_assoc"/>
    <property type="match status" value="1"/>
</dbReference>
<feature type="compositionally biased region" description="Basic and acidic residues" evidence="16">
    <location>
        <begin position="1335"/>
        <end position="1350"/>
    </location>
</feature>
<keyword evidence="8" id="KW-0112">Calmodulin-binding</keyword>
<dbReference type="Pfam" id="PF01365">
    <property type="entry name" value="RYDR_ITPR"/>
    <property type="match status" value="2"/>
</dbReference>
<dbReference type="FunFam" id="1.25.10.30:FF:000002">
    <property type="entry name" value="ryanodine receptor isoform X2"/>
    <property type="match status" value="1"/>
</dbReference>
<evidence type="ECO:0000256" key="16">
    <source>
        <dbReference type="SAM" id="MobiDB-lite"/>
    </source>
</evidence>
<dbReference type="GO" id="GO:0005516">
    <property type="term" value="F:calmodulin binding"/>
    <property type="evidence" value="ECO:0007669"/>
    <property type="project" value="UniProtKB-KW"/>
</dbReference>
<keyword evidence="4" id="KW-0107">Calcium channel</keyword>
<evidence type="ECO:0000256" key="10">
    <source>
        <dbReference type="ARBA" id="ARBA00022989"/>
    </source>
</evidence>
<dbReference type="CDD" id="cd23290">
    <property type="entry name" value="beta-trefoil_MIR_RyR1"/>
    <property type="match status" value="1"/>
</dbReference>
<dbReference type="FunFam" id="1.10.287.70:FF:000017">
    <property type="entry name" value="ryanodine receptor isoform X2"/>
    <property type="match status" value="1"/>
</dbReference>
<feature type="transmembrane region" description="Helical" evidence="17">
    <location>
        <begin position="4819"/>
        <end position="4842"/>
    </location>
</feature>
<keyword evidence="6" id="KW-0677">Repeat</keyword>
<dbReference type="SUPFAM" id="SSF82109">
    <property type="entry name" value="MIR domain"/>
    <property type="match status" value="2"/>
</dbReference>
<dbReference type="FunFam" id="2.80.10.50:FF:000009">
    <property type="entry name" value="Ryanodine receptor 1 (skeletal)"/>
    <property type="match status" value="1"/>
</dbReference>
<evidence type="ECO:0000256" key="13">
    <source>
        <dbReference type="ARBA" id="ARBA00023170"/>
    </source>
</evidence>
<dbReference type="Gene3D" id="2.80.10.50">
    <property type="match status" value="2"/>
</dbReference>
<dbReference type="GO" id="GO:0034704">
    <property type="term" value="C:calcium channel complex"/>
    <property type="evidence" value="ECO:0007669"/>
    <property type="project" value="TreeGrafter"/>
</dbReference>
<dbReference type="GO" id="GO:0006941">
    <property type="term" value="P:striated muscle contraction"/>
    <property type="evidence" value="ECO:0007669"/>
    <property type="project" value="TreeGrafter"/>
</dbReference>